<sequence>MLQRGITSITLRQRRTPLNLRYPSTAKSVLMQRSPSFSSDYFYRKMRKFIRLIRHAVRVCLVVRKYANEGLYRADEQIVFENKDILFDLRHFRRPAE</sequence>
<accession>A0A8S2KQY3</accession>
<evidence type="ECO:0000313" key="1">
    <source>
        <dbReference type="EMBL" id="CAF3855446.1"/>
    </source>
</evidence>
<protein>
    <submittedName>
        <fullName evidence="1">Uncharacterized protein</fullName>
    </submittedName>
</protein>
<dbReference type="AlphaFoldDB" id="A0A8S2KQY3"/>
<dbReference type="Proteomes" id="UP000681967">
    <property type="component" value="Unassembled WGS sequence"/>
</dbReference>
<name>A0A8S2KQY3_9BILA</name>
<gene>
    <name evidence="1" type="ORF">BYL167_LOCUS6091</name>
</gene>
<evidence type="ECO:0000313" key="2">
    <source>
        <dbReference type="Proteomes" id="UP000681967"/>
    </source>
</evidence>
<comment type="caution">
    <text evidence="1">The sequence shown here is derived from an EMBL/GenBank/DDBJ whole genome shotgun (WGS) entry which is preliminary data.</text>
</comment>
<feature type="non-terminal residue" evidence="1">
    <location>
        <position position="1"/>
    </location>
</feature>
<reference evidence="1" key="1">
    <citation type="submission" date="2021-02" db="EMBL/GenBank/DDBJ databases">
        <authorList>
            <person name="Nowell W R."/>
        </authorList>
    </citation>
    <scope>NUCLEOTIDE SEQUENCE</scope>
</reference>
<dbReference type="EMBL" id="CAJOBH010001449">
    <property type="protein sequence ID" value="CAF3855446.1"/>
    <property type="molecule type" value="Genomic_DNA"/>
</dbReference>
<proteinExistence type="predicted"/>
<organism evidence="1 2">
    <name type="scientific">Rotaria magnacalcarata</name>
    <dbReference type="NCBI Taxonomy" id="392030"/>
    <lineage>
        <taxon>Eukaryota</taxon>
        <taxon>Metazoa</taxon>
        <taxon>Spiralia</taxon>
        <taxon>Gnathifera</taxon>
        <taxon>Rotifera</taxon>
        <taxon>Eurotatoria</taxon>
        <taxon>Bdelloidea</taxon>
        <taxon>Philodinida</taxon>
        <taxon>Philodinidae</taxon>
        <taxon>Rotaria</taxon>
    </lineage>
</organism>